<keyword evidence="12" id="KW-1185">Reference proteome</keyword>
<keyword evidence="5 10" id="KW-0812">Transmembrane</keyword>
<dbReference type="STRING" id="89784.SAMN04489725_10463"/>
<dbReference type="GO" id="GO:0005886">
    <property type="term" value="C:plasma membrane"/>
    <property type="evidence" value="ECO:0007669"/>
    <property type="project" value="UniProtKB-SubCell"/>
</dbReference>
<evidence type="ECO:0000256" key="1">
    <source>
        <dbReference type="ARBA" id="ARBA00002578"/>
    </source>
</evidence>
<organism evidence="11 12">
    <name type="scientific">Alicyclobacillus hesperidum</name>
    <dbReference type="NCBI Taxonomy" id="89784"/>
    <lineage>
        <taxon>Bacteria</taxon>
        <taxon>Bacillati</taxon>
        <taxon>Bacillota</taxon>
        <taxon>Bacilli</taxon>
        <taxon>Bacillales</taxon>
        <taxon>Alicyclobacillaceae</taxon>
        <taxon>Alicyclobacillus</taxon>
    </lineage>
</organism>
<dbReference type="PANTHER" id="PTHR30065:SF1">
    <property type="entry name" value="SURFACE PRESENTATION OF ANTIGENS PROTEIN SPAR"/>
    <property type="match status" value="1"/>
</dbReference>
<evidence type="ECO:0000256" key="4">
    <source>
        <dbReference type="ARBA" id="ARBA00022475"/>
    </source>
</evidence>
<evidence type="ECO:0000256" key="2">
    <source>
        <dbReference type="ARBA" id="ARBA00009772"/>
    </source>
</evidence>
<comment type="function">
    <text evidence="1 10">Role in flagellar biosynthesis.</text>
</comment>
<accession>A0A1H2SIN5</accession>
<keyword evidence="4 10" id="KW-1003">Cell membrane</keyword>
<feature type="transmembrane region" description="Helical" evidence="10">
    <location>
        <begin position="168"/>
        <end position="193"/>
    </location>
</feature>
<evidence type="ECO:0000256" key="7">
    <source>
        <dbReference type="ARBA" id="ARBA00023136"/>
    </source>
</evidence>
<dbReference type="RefSeq" id="WP_006447040.1">
    <property type="nucleotide sequence ID" value="NZ_FNOJ01000004.1"/>
</dbReference>
<name>A0A1H2SIN5_9BACL</name>
<keyword evidence="6 10" id="KW-1133">Transmembrane helix</keyword>
<gene>
    <name evidence="11" type="ORF">SAMN04489725_10463</name>
</gene>
<dbReference type="Pfam" id="PF01311">
    <property type="entry name" value="Bac_export_1"/>
    <property type="match status" value="1"/>
</dbReference>
<sequence>MNAILQHFDLFVLISLRTVAFIVASPLTSIRAWPTWAKIALAFSLSYVAVPSVSDSVPDVMQSPGMFVVDGILEAFVGLLLGFLATWIFSAISIAGQLIDIQIGFSMASLLAPGSGVQSGLIGNFYNLLFTLYFVGLGGLDGLMLTILQSFHAIPVGHAHLPGNWPVILLQLMGMVMALGVEIALPVLAALFLSDVTFAFLSRAVPQMNVFVVGLPVKLFAGLAMFAIVMPGTVYLFNQVFMFLFREMQSFMQVLGG</sequence>
<dbReference type="EMBL" id="FNOJ01000004">
    <property type="protein sequence ID" value="SDW30919.1"/>
    <property type="molecule type" value="Genomic_DNA"/>
</dbReference>
<keyword evidence="7 10" id="KW-0472">Membrane</keyword>
<evidence type="ECO:0000313" key="11">
    <source>
        <dbReference type="EMBL" id="SDW30919.1"/>
    </source>
</evidence>
<evidence type="ECO:0000256" key="8">
    <source>
        <dbReference type="ARBA" id="ARBA00023143"/>
    </source>
</evidence>
<comment type="caution">
    <text evidence="10">Lacks conserved residue(s) required for the propagation of feature annotation.</text>
</comment>
<proteinExistence type="inferred from homology"/>
<feature type="transmembrane region" description="Helical" evidence="10">
    <location>
        <begin position="125"/>
        <end position="148"/>
    </location>
</feature>
<evidence type="ECO:0000313" key="12">
    <source>
        <dbReference type="Proteomes" id="UP000182589"/>
    </source>
</evidence>
<reference evidence="12" key="1">
    <citation type="submission" date="2016-10" db="EMBL/GenBank/DDBJ databases">
        <authorList>
            <person name="Varghese N."/>
        </authorList>
    </citation>
    <scope>NUCLEOTIDE SEQUENCE [LARGE SCALE GENOMIC DNA]</scope>
    <source>
        <strain evidence="12">DSM 12489</strain>
    </source>
</reference>
<feature type="transmembrane region" description="Helical" evidence="10">
    <location>
        <begin position="65"/>
        <end position="88"/>
    </location>
</feature>
<dbReference type="GO" id="GO:0044780">
    <property type="term" value="P:bacterial-type flagellum assembly"/>
    <property type="evidence" value="ECO:0007669"/>
    <property type="project" value="UniProtKB-UniRule"/>
</dbReference>
<evidence type="ECO:0000256" key="5">
    <source>
        <dbReference type="ARBA" id="ARBA00022692"/>
    </source>
</evidence>
<dbReference type="InterPro" id="IPR006303">
    <property type="entry name" value="FliR"/>
</dbReference>
<dbReference type="GO" id="GO:0009425">
    <property type="term" value="C:bacterial-type flagellum basal body"/>
    <property type="evidence" value="ECO:0007669"/>
    <property type="project" value="UniProtKB-SubCell"/>
</dbReference>
<evidence type="ECO:0000256" key="10">
    <source>
        <dbReference type="RuleBase" id="RU362071"/>
    </source>
</evidence>
<dbReference type="PRINTS" id="PR00953">
    <property type="entry name" value="TYPE3IMRPROT"/>
</dbReference>
<dbReference type="Proteomes" id="UP000182589">
    <property type="component" value="Unassembled WGS sequence"/>
</dbReference>
<evidence type="ECO:0000256" key="6">
    <source>
        <dbReference type="ARBA" id="ARBA00022989"/>
    </source>
</evidence>
<dbReference type="AlphaFoldDB" id="A0A1H2SIN5"/>
<protein>
    <recommendedName>
        <fullName evidence="3 9">Flagellar biosynthetic protein FliR</fullName>
    </recommendedName>
</protein>
<dbReference type="InterPro" id="IPR002010">
    <property type="entry name" value="T3SS_IM_R"/>
</dbReference>
<evidence type="ECO:0000256" key="9">
    <source>
        <dbReference type="NCBIfam" id="TIGR01400"/>
    </source>
</evidence>
<comment type="similarity">
    <text evidence="2 10">Belongs to the FliR/MopE/SpaR family.</text>
</comment>
<keyword evidence="11" id="KW-0966">Cell projection</keyword>
<dbReference type="PANTHER" id="PTHR30065">
    <property type="entry name" value="FLAGELLAR BIOSYNTHETIC PROTEIN FLIR"/>
    <property type="match status" value="1"/>
</dbReference>
<feature type="transmembrane region" description="Helical" evidence="10">
    <location>
        <begin position="7"/>
        <end position="27"/>
    </location>
</feature>
<comment type="subcellular location">
    <subcellularLocation>
        <location evidence="10">Cell membrane</location>
        <topology evidence="10">Multi-pass membrane protein</topology>
    </subcellularLocation>
    <subcellularLocation>
        <location evidence="10">Bacterial flagellum basal body</location>
    </subcellularLocation>
</comment>
<dbReference type="GO" id="GO:0006605">
    <property type="term" value="P:protein targeting"/>
    <property type="evidence" value="ECO:0007669"/>
    <property type="project" value="UniProtKB-UniRule"/>
</dbReference>
<dbReference type="NCBIfam" id="TIGR01400">
    <property type="entry name" value="fliR"/>
    <property type="match status" value="1"/>
</dbReference>
<keyword evidence="8 10" id="KW-0975">Bacterial flagellum</keyword>
<evidence type="ECO:0000256" key="3">
    <source>
        <dbReference type="ARBA" id="ARBA00021717"/>
    </source>
</evidence>
<keyword evidence="11" id="KW-0969">Cilium</keyword>
<keyword evidence="11" id="KW-0282">Flagellum</keyword>